<dbReference type="InterPro" id="IPR022485">
    <property type="entry name" value="SHCHC_synthase_MenH"/>
</dbReference>
<dbReference type="PANTHER" id="PTHR42916:SF1">
    <property type="entry name" value="PROTEIN PHYLLO, CHLOROPLASTIC"/>
    <property type="match status" value="1"/>
</dbReference>
<comment type="pathway">
    <text evidence="3">Quinol/quinone metabolism; 1,4-dihydroxy-2-naphthoate biosynthesis; 1,4-dihydroxy-2-naphthoate from chorismate: step 3/7.</text>
</comment>
<keyword evidence="1 3" id="KW-0474">Menaquinone biosynthesis</keyword>
<organism evidence="5 6">
    <name type="scientific">Staphylococcus pasteuri_A</name>
    <dbReference type="NCBI Taxonomy" id="3062664"/>
    <lineage>
        <taxon>Bacteria</taxon>
        <taxon>Bacillati</taxon>
        <taxon>Bacillota</taxon>
        <taxon>Bacilli</taxon>
        <taxon>Bacillales</taxon>
        <taxon>Staphylococcaceae</taxon>
        <taxon>Staphylococcus</taxon>
    </lineage>
</organism>
<keyword evidence="2 3" id="KW-0456">Lyase</keyword>
<feature type="domain" description="AB hydrolase-1" evidence="4">
    <location>
        <begin position="16"/>
        <end position="249"/>
    </location>
</feature>
<dbReference type="Gene3D" id="3.40.50.1820">
    <property type="entry name" value="alpha/beta hydrolase"/>
    <property type="match status" value="1"/>
</dbReference>
<comment type="subunit">
    <text evidence="3">Monomer.</text>
</comment>
<dbReference type="InterPro" id="IPR029058">
    <property type="entry name" value="AB_hydrolase_fold"/>
</dbReference>
<dbReference type="GO" id="GO:0009234">
    <property type="term" value="P:menaquinone biosynthetic process"/>
    <property type="evidence" value="ECO:0007669"/>
    <property type="project" value="UniProtKB-UniRule"/>
</dbReference>
<dbReference type="SUPFAM" id="SSF53474">
    <property type="entry name" value="alpha/beta-Hydrolases"/>
    <property type="match status" value="1"/>
</dbReference>
<name>A0AAW7YU07_9STAP</name>
<dbReference type="Pfam" id="PF00561">
    <property type="entry name" value="Abhydrolase_1"/>
    <property type="match status" value="1"/>
</dbReference>
<dbReference type="RefSeq" id="WP_017638074.1">
    <property type="nucleotide sequence ID" value="NZ_JAUOQO010000006.1"/>
</dbReference>
<comment type="caution">
    <text evidence="5">The sequence shown here is derived from an EMBL/GenBank/DDBJ whole genome shotgun (WGS) entry which is preliminary data.</text>
</comment>
<dbReference type="HAMAP" id="MF_01660">
    <property type="entry name" value="MenH"/>
    <property type="match status" value="1"/>
</dbReference>
<dbReference type="EMBL" id="JAUOQO010000006">
    <property type="protein sequence ID" value="MDO6574140.1"/>
    <property type="molecule type" value="Genomic_DNA"/>
</dbReference>
<reference evidence="5" key="1">
    <citation type="submission" date="2023-07" db="EMBL/GenBank/DDBJ databases">
        <title>Genome content predicts the carbon catabolic preferences of heterotrophic bacteria.</title>
        <authorList>
            <person name="Gralka M."/>
        </authorList>
    </citation>
    <scope>NUCLEOTIDE SEQUENCE</scope>
    <source>
        <strain evidence="5">E2R20</strain>
    </source>
</reference>
<evidence type="ECO:0000313" key="5">
    <source>
        <dbReference type="EMBL" id="MDO6574140.1"/>
    </source>
</evidence>
<dbReference type="Proteomes" id="UP001170310">
    <property type="component" value="Unassembled WGS sequence"/>
</dbReference>
<comment type="similarity">
    <text evidence="3">Belongs to the AB hydrolase superfamily. MenH family.</text>
</comment>
<comment type="pathway">
    <text evidence="3">Quinol/quinone metabolism; menaquinone biosynthesis.</text>
</comment>
<dbReference type="GO" id="GO:0070205">
    <property type="term" value="F:2-succinyl-6-hydroxy-2,4-cyclohexadiene-1-carboxylate synthase activity"/>
    <property type="evidence" value="ECO:0007669"/>
    <property type="project" value="UniProtKB-UniRule"/>
</dbReference>
<sequence>MLHHKFYSSNKPSNQLLIMLHGFISDGSTFDSHIDTLTKQVNVLTVDLPGHGNDDSPMDQEWNFSYISQQLDQILSEYHQYHQYLLGYSMGGRVSLYYALHGTNELSGLILESTSPGIQKEEDQIERQQVDNARAKVLEIAGLEIFVNDWERLPLFASQYDLDKSVKKQIRQNRMNQDPSKLAKALRDYGTGQMPNLWPSLINIQIPTIILAGQKDEKFVNIAQKMNEQIINSRKTIVSEVGHTIHVEDSAEFDTIILGFLKEEQND</sequence>
<gene>
    <name evidence="3 5" type="primary">menH</name>
    <name evidence="5" type="ORF">Q4528_08205</name>
</gene>
<dbReference type="NCBIfam" id="TIGR03695">
    <property type="entry name" value="menH_SHCHC"/>
    <property type="match status" value="1"/>
</dbReference>
<comment type="catalytic activity">
    <reaction evidence="3">
        <text>5-enolpyruvoyl-6-hydroxy-2-succinyl-cyclohex-3-ene-1-carboxylate = (1R,6R)-6-hydroxy-2-succinyl-cyclohexa-2,4-diene-1-carboxylate + pyruvate</text>
        <dbReference type="Rhea" id="RHEA:25597"/>
        <dbReference type="ChEBI" id="CHEBI:15361"/>
        <dbReference type="ChEBI" id="CHEBI:58689"/>
        <dbReference type="ChEBI" id="CHEBI:58818"/>
        <dbReference type="EC" id="4.2.99.20"/>
    </reaction>
</comment>
<evidence type="ECO:0000313" key="6">
    <source>
        <dbReference type="Proteomes" id="UP001170310"/>
    </source>
</evidence>
<comment type="function">
    <text evidence="3">Catalyzes a proton abstraction reaction that results in 2,5-elimination of pyruvate from 2-succinyl-5-enolpyruvyl-6-hydroxy-3-cyclohexene-1-carboxylate (SEPHCHC) and the formation of 2-succinyl-6-hydroxy-2,4-cyclohexadiene-1-carboxylate (SHCHC).</text>
</comment>
<evidence type="ECO:0000256" key="1">
    <source>
        <dbReference type="ARBA" id="ARBA00022428"/>
    </source>
</evidence>
<evidence type="ECO:0000256" key="2">
    <source>
        <dbReference type="ARBA" id="ARBA00023239"/>
    </source>
</evidence>
<dbReference type="EC" id="4.2.99.20" evidence="3"/>
<protein>
    <recommendedName>
        <fullName evidence="3">Putative 2-succinyl-6-hydroxy-2,4-cyclohexadiene-1-carboxylate synthase</fullName>
        <shortName evidence="3">SHCHC synthase</shortName>
        <ecNumber evidence="3">4.2.99.20</ecNumber>
    </recommendedName>
</protein>
<evidence type="ECO:0000256" key="3">
    <source>
        <dbReference type="HAMAP-Rule" id="MF_01660"/>
    </source>
</evidence>
<dbReference type="AlphaFoldDB" id="A0AAW7YU07"/>
<proteinExistence type="inferred from homology"/>
<dbReference type="InterPro" id="IPR000073">
    <property type="entry name" value="AB_hydrolase_1"/>
</dbReference>
<keyword evidence="6" id="KW-1185">Reference proteome</keyword>
<dbReference type="PANTHER" id="PTHR42916">
    <property type="entry name" value="2-SUCCINYL-5-ENOLPYRUVYL-6-HYDROXY-3-CYCLOHEXENE-1-CARBOXYLATE SYNTHASE"/>
    <property type="match status" value="1"/>
</dbReference>
<accession>A0AAW7YU07</accession>
<evidence type="ECO:0000259" key="4">
    <source>
        <dbReference type="Pfam" id="PF00561"/>
    </source>
</evidence>